<organism evidence="1 2">
    <name type="scientific">Dallia pectoralis</name>
    <name type="common">Alaska blackfish</name>
    <dbReference type="NCBI Taxonomy" id="75939"/>
    <lineage>
        <taxon>Eukaryota</taxon>
        <taxon>Metazoa</taxon>
        <taxon>Chordata</taxon>
        <taxon>Craniata</taxon>
        <taxon>Vertebrata</taxon>
        <taxon>Euteleostomi</taxon>
        <taxon>Actinopterygii</taxon>
        <taxon>Neopterygii</taxon>
        <taxon>Teleostei</taxon>
        <taxon>Protacanthopterygii</taxon>
        <taxon>Esociformes</taxon>
        <taxon>Umbridae</taxon>
        <taxon>Dallia</taxon>
    </lineage>
</organism>
<evidence type="ECO:0000313" key="2">
    <source>
        <dbReference type="Proteomes" id="UP001157502"/>
    </source>
</evidence>
<proteinExistence type="predicted"/>
<sequence length="208" mass="23245">MVHTPALVFGPGRHIIRVMSKEDSLTELMKRFLGQFTASGKTDVRRGSLESREFVKERSSSSIDSETSLDYEEEVLLLDVTRQLELCLSNAKESSLHCKMLLLPRSLTAKVARDVVCSSAGEPCGLRGAFIRVFLETSPDLQLQMLGTISPDPTVTPTFELSIVFKLDKDGWLSIFVSHNKILKLQPKYRLVKKKLYSSASPVILELS</sequence>
<keyword evidence="2" id="KW-1185">Reference proteome</keyword>
<evidence type="ECO:0000313" key="1">
    <source>
        <dbReference type="EMBL" id="KAJ8014850.1"/>
    </source>
</evidence>
<protein>
    <submittedName>
        <fullName evidence="1">Uncharacterized protein</fullName>
    </submittedName>
</protein>
<reference evidence="1" key="1">
    <citation type="submission" date="2021-05" db="EMBL/GenBank/DDBJ databases">
        <authorList>
            <person name="Pan Q."/>
            <person name="Jouanno E."/>
            <person name="Zahm M."/>
            <person name="Klopp C."/>
            <person name="Cabau C."/>
            <person name="Louis A."/>
            <person name="Berthelot C."/>
            <person name="Parey E."/>
            <person name="Roest Crollius H."/>
            <person name="Montfort J."/>
            <person name="Robinson-Rechavi M."/>
            <person name="Bouchez O."/>
            <person name="Lampietro C."/>
            <person name="Lopez Roques C."/>
            <person name="Donnadieu C."/>
            <person name="Postlethwait J."/>
            <person name="Bobe J."/>
            <person name="Dillon D."/>
            <person name="Chandos A."/>
            <person name="von Hippel F."/>
            <person name="Guiguen Y."/>
        </authorList>
    </citation>
    <scope>NUCLEOTIDE SEQUENCE</scope>
    <source>
        <strain evidence="1">YG-Jan2019</strain>
    </source>
</reference>
<dbReference type="EMBL" id="CM055729">
    <property type="protein sequence ID" value="KAJ8014850.1"/>
    <property type="molecule type" value="Genomic_DNA"/>
</dbReference>
<comment type="caution">
    <text evidence="1">The sequence shown here is derived from an EMBL/GenBank/DDBJ whole genome shotgun (WGS) entry which is preliminary data.</text>
</comment>
<name>A0ACC2HGJ0_DALPE</name>
<gene>
    <name evidence="1" type="ORF">DPEC_G00020060</name>
</gene>
<accession>A0ACC2HGJ0</accession>
<dbReference type="Proteomes" id="UP001157502">
    <property type="component" value="Chromosome 2"/>
</dbReference>